<name>A0A0L6U828_9BASI</name>
<evidence type="ECO:0000313" key="1">
    <source>
        <dbReference type="EMBL" id="KNZ44671.1"/>
    </source>
</evidence>
<dbReference type="VEuPathDB" id="FungiDB:VP01_893g1"/>
<dbReference type="AlphaFoldDB" id="A0A0L6U828"/>
<gene>
    <name evidence="1" type="ORF">VP01_893g1</name>
</gene>
<dbReference type="STRING" id="27349.A0A0L6U828"/>
<dbReference type="Proteomes" id="UP000037035">
    <property type="component" value="Unassembled WGS sequence"/>
</dbReference>
<keyword evidence="2" id="KW-1185">Reference proteome</keyword>
<comment type="caution">
    <text evidence="1">The sequence shown here is derived from an EMBL/GenBank/DDBJ whole genome shotgun (WGS) entry which is preliminary data.</text>
</comment>
<evidence type="ECO:0000313" key="2">
    <source>
        <dbReference type="Proteomes" id="UP000037035"/>
    </source>
</evidence>
<proteinExistence type="predicted"/>
<accession>A0A0L6U828</accession>
<reference evidence="1 2" key="1">
    <citation type="submission" date="2015-08" db="EMBL/GenBank/DDBJ databases">
        <title>Next Generation Sequencing and Analysis of the Genome of Puccinia sorghi L Schw, the Causal Agent of Maize Common Rust.</title>
        <authorList>
            <person name="Rochi L."/>
            <person name="Burguener G."/>
            <person name="Darino M."/>
            <person name="Turjanski A."/>
            <person name="Kreff E."/>
            <person name="Dieguez M.J."/>
            <person name="Sacco F."/>
        </authorList>
    </citation>
    <scope>NUCLEOTIDE SEQUENCE [LARGE SCALE GENOMIC DNA]</scope>
    <source>
        <strain evidence="1 2">RO10H11247</strain>
    </source>
</reference>
<sequence length="101" mass="12101">MASLDKLATPIDNPNIFICSQNTERSGNFMNCSWEDFKDWLFDFSLTIKWWSVLKRPIRQLKMSAEELFLAYRTRDCTLQRLFNFYSTNMTFSLRTFVYSP</sequence>
<protein>
    <submittedName>
        <fullName evidence="1">Uncharacterized protein</fullName>
    </submittedName>
</protein>
<dbReference type="EMBL" id="LAVV01014537">
    <property type="protein sequence ID" value="KNZ44671.1"/>
    <property type="molecule type" value="Genomic_DNA"/>
</dbReference>
<feature type="non-terminal residue" evidence="1">
    <location>
        <position position="101"/>
    </location>
</feature>
<organism evidence="1 2">
    <name type="scientific">Puccinia sorghi</name>
    <dbReference type="NCBI Taxonomy" id="27349"/>
    <lineage>
        <taxon>Eukaryota</taxon>
        <taxon>Fungi</taxon>
        <taxon>Dikarya</taxon>
        <taxon>Basidiomycota</taxon>
        <taxon>Pucciniomycotina</taxon>
        <taxon>Pucciniomycetes</taxon>
        <taxon>Pucciniales</taxon>
        <taxon>Pucciniaceae</taxon>
        <taxon>Puccinia</taxon>
    </lineage>
</organism>